<reference evidence="4 5" key="1">
    <citation type="submission" date="2021-04" db="EMBL/GenBank/DDBJ databases">
        <title>Chitinophaga sp. nov., isolated from the rhizosphere soil.</title>
        <authorList>
            <person name="He S."/>
        </authorList>
    </citation>
    <scope>NUCLEOTIDE SEQUENCE [LARGE SCALE GENOMIC DNA]</scope>
    <source>
        <strain evidence="4 5">2R12</strain>
    </source>
</reference>
<sequence length="192" mass="21659">MKRSSFLRLSLAIGSLFSFSLKNVYAGTKNKYDRGKGFKVDAGKDRFNKSISPFDGDIFYTKVSTADTDGGMYVFESTRIKEGGPILHTHYDTDEWWYVLQGEFLIKVGDQTYNAKAGDFVFGPRMVPHTFAKVGQGEAKVIIAHQPAGKMEEYFKKISEGVAKNMSEAERDNMRKEHGFEKVGPPLTYLKQ</sequence>
<dbReference type="InterPro" id="IPR014710">
    <property type="entry name" value="RmlC-like_jellyroll"/>
</dbReference>
<dbReference type="Proteomes" id="UP000676386">
    <property type="component" value="Unassembled WGS sequence"/>
</dbReference>
<dbReference type="EMBL" id="JAGTXB010000005">
    <property type="protein sequence ID" value="MBS0028277.1"/>
    <property type="molecule type" value="Genomic_DNA"/>
</dbReference>
<dbReference type="SUPFAM" id="SSF51182">
    <property type="entry name" value="RmlC-like cupins"/>
    <property type="match status" value="1"/>
</dbReference>
<evidence type="ECO:0000313" key="5">
    <source>
        <dbReference type="Proteomes" id="UP000676386"/>
    </source>
</evidence>
<evidence type="ECO:0000313" key="4">
    <source>
        <dbReference type="EMBL" id="MBS0028277.1"/>
    </source>
</evidence>
<keyword evidence="5" id="KW-1185">Reference proteome</keyword>
<feature type="domain" description="Cupin type-2" evidence="3">
    <location>
        <begin position="85"/>
        <end position="143"/>
    </location>
</feature>
<dbReference type="Gene3D" id="2.60.120.10">
    <property type="entry name" value="Jelly Rolls"/>
    <property type="match status" value="1"/>
</dbReference>
<dbReference type="InterPro" id="IPR053146">
    <property type="entry name" value="QDO-like"/>
</dbReference>
<accession>A0ABS5J131</accession>
<evidence type="ECO:0000259" key="3">
    <source>
        <dbReference type="Pfam" id="PF07883"/>
    </source>
</evidence>
<dbReference type="PANTHER" id="PTHR36440">
    <property type="entry name" value="PUTATIVE (AFU_ORTHOLOGUE AFUA_8G07350)-RELATED"/>
    <property type="match status" value="1"/>
</dbReference>
<comment type="caution">
    <text evidence="4">The sequence shown here is derived from an EMBL/GenBank/DDBJ whole genome shotgun (WGS) entry which is preliminary data.</text>
</comment>
<feature type="compositionally biased region" description="Basic and acidic residues" evidence="1">
    <location>
        <begin position="168"/>
        <end position="181"/>
    </location>
</feature>
<organism evidence="4 5">
    <name type="scientific">Chitinophaga hostae</name>
    <dbReference type="NCBI Taxonomy" id="2831022"/>
    <lineage>
        <taxon>Bacteria</taxon>
        <taxon>Pseudomonadati</taxon>
        <taxon>Bacteroidota</taxon>
        <taxon>Chitinophagia</taxon>
        <taxon>Chitinophagales</taxon>
        <taxon>Chitinophagaceae</taxon>
        <taxon>Chitinophaga</taxon>
    </lineage>
</organism>
<keyword evidence="2" id="KW-0732">Signal</keyword>
<feature type="signal peptide" evidence="2">
    <location>
        <begin position="1"/>
        <end position="26"/>
    </location>
</feature>
<proteinExistence type="predicted"/>
<protein>
    <submittedName>
        <fullName evidence="4">Cupin domain-containing protein</fullName>
    </submittedName>
</protein>
<dbReference type="PANTHER" id="PTHR36440:SF1">
    <property type="entry name" value="PUTATIVE (AFU_ORTHOLOGUE AFUA_8G07350)-RELATED"/>
    <property type="match status" value="1"/>
</dbReference>
<evidence type="ECO:0000256" key="1">
    <source>
        <dbReference type="SAM" id="MobiDB-lite"/>
    </source>
</evidence>
<dbReference type="InterPro" id="IPR013096">
    <property type="entry name" value="Cupin_2"/>
</dbReference>
<dbReference type="Pfam" id="PF07883">
    <property type="entry name" value="Cupin_2"/>
    <property type="match status" value="1"/>
</dbReference>
<dbReference type="InterPro" id="IPR011051">
    <property type="entry name" value="RmlC_Cupin_sf"/>
</dbReference>
<gene>
    <name evidence="4" type="ORF">KE626_13245</name>
</gene>
<name>A0ABS5J131_9BACT</name>
<feature type="chain" id="PRO_5045994185" evidence="2">
    <location>
        <begin position="27"/>
        <end position="192"/>
    </location>
</feature>
<evidence type="ECO:0000256" key="2">
    <source>
        <dbReference type="SAM" id="SignalP"/>
    </source>
</evidence>
<feature type="region of interest" description="Disordered" evidence="1">
    <location>
        <begin position="168"/>
        <end position="192"/>
    </location>
</feature>
<dbReference type="RefSeq" id="WP_211973380.1">
    <property type="nucleotide sequence ID" value="NZ_CBFHAM010000007.1"/>
</dbReference>